<evidence type="ECO:0000256" key="7">
    <source>
        <dbReference type="ARBA" id="ARBA00023242"/>
    </source>
</evidence>
<evidence type="ECO:0000256" key="4">
    <source>
        <dbReference type="ARBA" id="ARBA00022490"/>
    </source>
</evidence>
<dbReference type="GO" id="GO:0030532">
    <property type="term" value="C:small nuclear ribonucleoprotein complex"/>
    <property type="evidence" value="ECO:0007669"/>
    <property type="project" value="InterPro"/>
</dbReference>
<keyword evidence="11" id="KW-1185">Reference proteome</keyword>
<evidence type="ECO:0000256" key="2">
    <source>
        <dbReference type="ARBA" id="ARBA00004514"/>
    </source>
</evidence>
<keyword evidence="8 9" id="KW-0687">Ribonucleoprotein</keyword>
<evidence type="ECO:0000313" key="11">
    <source>
        <dbReference type="Proteomes" id="UP000469558"/>
    </source>
</evidence>
<protein>
    <recommendedName>
        <fullName evidence="9">Small nuclear ribonucleoprotein Sm D2</fullName>
        <shortName evidence="9">Sm-D2</shortName>
    </recommendedName>
    <alternativeName>
        <fullName evidence="9">snRNP core protein D2</fullName>
    </alternativeName>
</protein>
<keyword evidence="5 9" id="KW-0507">mRNA processing</keyword>
<keyword evidence="7 9" id="KW-0539">Nucleus</keyword>
<comment type="caution">
    <text evidence="10">The sequence shown here is derived from an EMBL/GenBank/DDBJ whole genome shotgun (WGS) entry which is preliminary data.</text>
</comment>
<organism evidence="10 11">
    <name type="scientific">Lachnellula suecica</name>
    <dbReference type="NCBI Taxonomy" id="602035"/>
    <lineage>
        <taxon>Eukaryota</taxon>
        <taxon>Fungi</taxon>
        <taxon>Dikarya</taxon>
        <taxon>Ascomycota</taxon>
        <taxon>Pezizomycotina</taxon>
        <taxon>Leotiomycetes</taxon>
        <taxon>Helotiales</taxon>
        <taxon>Lachnaceae</taxon>
        <taxon>Lachnellula</taxon>
    </lineage>
</organism>
<dbReference type="OrthoDB" id="437526at2759"/>
<dbReference type="SUPFAM" id="SSF50182">
    <property type="entry name" value="Sm-like ribonucleoproteins"/>
    <property type="match status" value="1"/>
</dbReference>
<evidence type="ECO:0000256" key="6">
    <source>
        <dbReference type="ARBA" id="ARBA00023187"/>
    </source>
</evidence>
<proteinExistence type="inferred from homology"/>
<reference evidence="10 11" key="1">
    <citation type="submission" date="2018-05" db="EMBL/GenBank/DDBJ databases">
        <title>Genome sequencing and assembly of the regulated plant pathogen Lachnellula willkommii and related sister species for the development of diagnostic species identification markers.</title>
        <authorList>
            <person name="Giroux E."/>
            <person name="Bilodeau G."/>
        </authorList>
    </citation>
    <scope>NUCLEOTIDE SEQUENCE [LARGE SCALE GENOMIC DNA]</scope>
    <source>
        <strain evidence="10 11">CBS 268.59</strain>
    </source>
</reference>
<evidence type="ECO:0000256" key="5">
    <source>
        <dbReference type="ARBA" id="ARBA00022664"/>
    </source>
</evidence>
<dbReference type="Gene3D" id="2.30.30.100">
    <property type="match status" value="1"/>
</dbReference>
<name>A0A8T9CKV0_9HELO</name>
<dbReference type="Proteomes" id="UP000469558">
    <property type="component" value="Unassembled WGS sequence"/>
</dbReference>
<evidence type="ECO:0000256" key="8">
    <source>
        <dbReference type="ARBA" id="ARBA00023274"/>
    </source>
</evidence>
<evidence type="ECO:0000313" key="10">
    <source>
        <dbReference type="EMBL" id="TVY84770.1"/>
    </source>
</evidence>
<dbReference type="GO" id="GO:0006397">
    <property type="term" value="P:mRNA processing"/>
    <property type="evidence" value="ECO:0007669"/>
    <property type="project" value="UniProtKB-KW"/>
</dbReference>
<dbReference type="InterPro" id="IPR010920">
    <property type="entry name" value="LSM_dom_sf"/>
</dbReference>
<accession>A0A8T9CKV0</accession>
<comment type="subcellular location">
    <subcellularLocation>
        <location evidence="2">Cytoplasm</location>
        <location evidence="2">Cytosol</location>
    </subcellularLocation>
    <subcellularLocation>
        <location evidence="1 9">Nucleus</location>
    </subcellularLocation>
</comment>
<dbReference type="AlphaFoldDB" id="A0A8T9CKV0"/>
<dbReference type="GO" id="GO:0008380">
    <property type="term" value="P:RNA splicing"/>
    <property type="evidence" value="ECO:0007669"/>
    <property type="project" value="UniProtKB-KW"/>
</dbReference>
<dbReference type="InterPro" id="IPR027248">
    <property type="entry name" value="Sm_D2"/>
</dbReference>
<dbReference type="EMBL" id="QGMK01000056">
    <property type="protein sequence ID" value="TVY84770.1"/>
    <property type="molecule type" value="Genomic_DNA"/>
</dbReference>
<evidence type="ECO:0000256" key="1">
    <source>
        <dbReference type="ARBA" id="ARBA00004123"/>
    </source>
</evidence>
<dbReference type="GO" id="GO:0005829">
    <property type="term" value="C:cytosol"/>
    <property type="evidence" value="ECO:0007669"/>
    <property type="project" value="UniProtKB-SubCell"/>
</dbReference>
<keyword evidence="6 9" id="KW-0508">mRNA splicing</keyword>
<dbReference type="PANTHER" id="PTHR12777">
    <property type="entry name" value="SMALL NUCLEAR RIBONUCLEOPROTEIN SM D2"/>
    <property type="match status" value="1"/>
</dbReference>
<keyword evidence="4" id="KW-0963">Cytoplasm</keyword>
<comment type="similarity">
    <text evidence="3 9">Belongs to the snRNP core protein family.</text>
</comment>
<gene>
    <name evidence="10" type="primary">smd2_0</name>
    <name evidence="10" type="ORF">LSUE1_G008952</name>
</gene>
<sequence>MQKHLPHVQATWHLDTQETARRTLIEPSTPTSQTDLLTIMKPRELEIAQLEEDKFTSSPLSILQTAMRCHTQVSISCRRNYKLPARVKAFDRSCNVMLESVRDMWTETKK</sequence>
<evidence type="ECO:0000256" key="9">
    <source>
        <dbReference type="RuleBase" id="RU365051"/>
    </source>
</evidence>
<evidence type="ECO:0000256" key="3">
    <source>
        <dbReference type="ARBA" id="ARBA00008146"/>
    </source>
</evidence>